<dbReference type="InterPro" id="IPR032598">
    <property type="entry name" value="RsaM-like"/>
</dbReference>
<dbReference type="Gene3D" id="3.10.450.610">
    <property type="match status" value="1"/>
</dbReference>
<dbReference type="AlphaFoldDB" id="A0A1I4K8F3"/>
<sequence>MRPARKGAAAPCRWPGWPAAPAGPDHESPAPMLNDGTVRLTFHALRDSQVVHLISGLDEDCPPGGGDAVLSAITGYTEWVSQGQPALTLGWDWQMQAASRVDLRRISAPRSNVRLLNAAGAELGHEQACALLQDFIDGIDWQAQALLYIVARYAPADAASAAGQR</sequence>
<dbReference type="EMBL" id="FOTW01000007">
    <property type="protein sequence ID" value="SFL74899.1"/>
    <property type="molecule type" value="Genomic_DNA"/>
</dbReference>
<dbReference type="STRING" id="758825.SAMN02982985_01350"/>
<evidence type="ECO:0000313" key="3">
    <source>
        <dbReference type="Proteomes" id="UP000199470"/>
    </source>
</evidence>
<protein>
    <recommendedName>
        <fullName evidence="4">DUF4902 domain-containing protein</fullName>
    </recommendedName>
</protein>
<dbReference type="Pfam" id="PF16245">
    <property type="entry name" value="DUF4902"/>
    <property type="match status" value="1"/>
</dbReference>
<proteinExistence type="predicted"/>
<dbReference type="Proteomes" id="UP000199470">
    <property type="component" value="Unassembled WGS sequence"/>
</dbReference>
<gene>
    <name evidence="2" type="ORF">SAMN02982985_01350</name>
</gene>
<feature type="region of interest" description="Disordered" evidence="1">
    <location>
        <begin position="1"/>
        <end position="27"/>
    </location>
</feature>
<name>A0A1I4K8F3_9BURK</name>
<keyword evidence="3" id="KW-1185">Reference proteome</keyword>
<accession>A0A1I4K8F3</accession>
<evidence type="ECO:0000256" key="1">
    <source>
        <dbReference type="SAM" id="MobiDB-lite"/>
    </source>
</evidence>
<evidence type="ECO:0000313" key="2">
    <source>
        <dbReference type="EMBL" id="SFL74899.1"/>
    </source>
</evidence>
<organism evidence="2 3">
    <name type="scientific">Rugamonas rubra</name>
    <dbReference type="NCBI Taxonomy" id="758825"/>
    <lineage>
        <taxon>Bacteria</taxon>
        <taxon>Pseudomonadati</taxon>
        <taxon>Pseudomonadota</taxon>
        <taxon>Betaproteobacteria</taxon>
        <taxon>Burkholderiales</taxon>
        <taxon>Oxalobacteraceae</taxon>
        <taxon>Telluria group</taxon>
        <taxon>Rugamonas</taxon>
    </lineage>
</organism>
<dbReference type="OrthoDB" id="5573798at2"/>
<feature type="compositionally biased region" description="Low complexity" evidence="1">
    <location>
        <begin position="7"/>
        <end position="23"/>
    </location>
</feature>
<evidence type="ECO:0008006" key="4">
    <source>
        <dbReference type="Google" id="ProtNLM"/>
    </source>
</evidence>
<reference evidence="2 3" key="1">
    <citation type="submission" date="2016-10" db="EMBL/GenBank/DDBJ databases">
        <authorList>
            <person name="de Groot N.N."/>
        </authorList>
    </citation>
    <scope>NUCLEOTIDE SEQUENCE [LARGE SCALE GENOMIC DNA]</scope>
    <source>
        <strain evidence="2 3">ATCC 43154</strain>
    </source>
</reference>